<dbReference type="RefSeq" id="WP_394835381.1">
    <property type="nucleotide sequence ID" value="NZ_CP089929.1"/>
</dbReference>
<dbReference type="Pfam" id="PF01464">
    <property type="entry name" value="SLT"/>
    <property type="match status" value="1"/>
</dbReference>
<dbReference type="EMBL" id="CP089983">
    <property type="protein sequence ID" value="WXB05735.1"/>
    <property type="molecule type" value="Genomic_DNA"/>
</dbReference>
<gene>
    <name evidence="2" type="ORF">LVJ94_00455</name>
</gene>
<evidence type="ECO:0000313" key="3">
    <source>
        <dbReference type="Proteomes" id="UP001374803"/>
    </source>
</evidence>
<protein>
    <submittedName>
        <fullName evidence="2">Lytic transglycosylase domain-containing protein</fullName>
    </submittedName>
</protein>
<dbReference type="InterPro" id="IPR023346">
    <property type="entry name" value="Lysozyme-like_dom_sf"/>
</dbReference>
<organism evidence="2 3">
    <name type="scientific">Pendulispora rubella</name>
    <dbReference type="NCBI Taxonomy" id="2741070"/>
    <lineage>
        <taxon>Bacteria</taxon>
        <taxon>Pseudomonadati</taxon>
        <taxon>Myxococcota</taxon>
        <taxon>Myxococcia</taxon>
        <taxon>Myxococcales</taxon>
        <taxon>Sorangiineae</taxon>
        <taxon>Pendulisporaceae</taxon>
        <taxon>Pendulispora</taxon>
    </lineage>
</organism>
<reference evidence="2" key="1">
    <citation type="submission" date="2021-12" db="EMBL/GenBank/DDBJ databases">
        <title>Discovery of the Pendulisporaceae a myxobacterial family with distinct sporulation behavior and unique specialized metabolism.</title>
        <authorList>
            <person name="Garcia R."/>
            <person name="Popoff A."/>
            <person name="Bader C.D."/>
            <person name="Loehr J."/>
            <person name="Walesch S."/>
            <person name="Walt C."/>
            <person name="Boldt J."/>
            <person name="Bunk B."/>
            <person name="Haeckl F.J.F.P.J."/>
            <person name="Gunesch A.P."/>
            <person name="Birkelbach J."/>
            <person name="Nuebel U."/>
            <person name="Pietschmann T."/>
            <person name="Bach T."/>
            <person name="Mueller R."/>
        </authorList>
    </citation>
    <scope>NUCLEOTIDE SEQUENCE</scope>
    <source>
        <strain evidence="2">MSr11367</strain>
    </source>
</reference>
<dbReference type="SUPFAM" id="SSF53955">
    <property type="entry name" value="Lysozyme-like"/>
    <property type="match status" value="1"/>
</dbReference>
<feature type="domain" description="Transglycosylase SLT" evidence="1">
    <location>
        <begin position="204"/>
        <end position="311"/>
    </location>
</feature>
<evidence type="ECO:0000313" key="2">
    <source>
        <dbReference type="EMBL" id="WXB05735.1"/>
    </source>
</evidence>
<dbReference type="Proteomes" id="UP001374803">
    <property type="component" value="Chromosome"/>
</dbReference>
<dbReference type="InterPro" id="IPR008258">
    <property type="entry name" value="Transglycosylase_SLT_dom_1"/>
</dbReference>
<sequence>MGIFSGLALLPLLAAGCAGSSERDDDNAVDEEEQAPLSFGIASEDRQLPINEPIQLAVVAKDSNVQRVRFTLDGKELDVCDAANAEDDCRLGNLFRFTTIFKETGKHTLGATYEGPGGQVSASQVIDIVETLTPQPELSDMDTSEDALAAAAAGRGFLDPDVGSHNIFGGVKWSVKGQKVVVGSPPGSATTAAKNCMAKYGASIRKWGDKYKISRGSIVATAITESNCTNPAGSSDGLSSGPMQVTASTCASITGLSKTTCRTRMHSTPDFSFEVGVRYMASSYQVNQHKHDPPKIAAAYNAGSLRKSTANRWHMVVTGNHLERFVGGYNGYRAWEASVKAGALTADEPGADLAFDGEHVAKTSDLPRDAKDGQVYFVGDWFTRDGGFFEFHDGKWTASE</sequence>
<proteinExistence type="predicted"/>
<keyword evidence="3" id="KW-1185">Reference proteome</keyword>
<dbReference type="Gene3D" id="1.10.530.10">
    <property type="match status" value="1"/>
</dbReference>
<evidence type="ECO:0000259" key="1">
    <source>
        <dbReference type="Pfam" id="PF01464"/>
    </source>
</evidence>
<accession>A0ABZ2L4N3</accession>
<name>A0ABZ2L4N3_9BACT</name>